<dbReference type="GO" id="GO:0017108">
    <property type="term" value="F:5'-flap endonuclease activity"/>
    <property type="evidence" value="ECO:0007669"/>
    <property type="project" value="TreeGrafter"/>
</dbReference>
<dbReference type="GO" id="GO:0033557">
    <property type="term" value="C:Slx1-Slx4 complex"/>
    <property type="evidence" value="ECO:0007669"/>
    <property type="project" value="TreeGrafter"/>
</dbReference>
<dbReference type="PANTHER" id="PTHR20208">
    <property type="entry name" value="STRUCTURE-SPECIFIC ENDONUCLEASE SUBUNIT SLX1"/>
    <property type="match status" value="1"/>
</dbReference>
<name>A0AAD6KE85_9ROSI</name>
<dbReference type="AlphaFoldDB" id="A0AAD6KE85"/>
<evidence type="ECO:0000256" key="1">
    <source>
        <dbReference type="SAM" id="MobiDB-lite"/>
    </source>
</evidence>
<keyword evidence="3" id="KW-1185">Reference proteome</keyword>
<reference evidence="2 3" key="1">
    <citation type="journal article" date="2023" name="Int. J. Mol. Sci.">
        <title>De Novo Assembly and Annotation of 11 Diverse Shrub Willow (Salix) Genomes Reveals Novel Gene Organization in Sex-Linked Regions.</title>
        <authorList>
            <person name="Hyden B."/>
            <person name="Feng K."/>
            <person name="Yates T.B."/>
            <person name="Jawdy S."/>
            <person name="Cereghino C."/>
            <person name="Smart L.B."/>
            <person name="Muchero W."/>
        </authorList>
    </citation>
    <scope>NUCLEOTIDE SEQUENCE [LARGE SCALE GENOMIC DNA]</scope>
    <source>
        <tissue evidence="2">Shoot tip</tissue>
    </source>
</reference>
<protein>
    <recommendedName>
        <fullName evidence="4">Structure-specific endonuclease subunit SLX1 homolog</fullName>
    </recommendedName>
</protein>
<sequence>MVICVYGFPTNVAALQFEWAWQHPTESVAVMQAAAAFKSFSGVANKIKLAYTMLNLPSWQSLNIKVNYFSTKYKVHSAGCPTLPKNMKVQICPMNELPCYSDLVDNLFEERDDLDGEEEYERASDESGMVDAKLGGAG</sequence>
<proteinExistence type="predicted"/>
<accession>A0AAD6KE85</accession>
<evidence type="ECO:0000313" key="3">
    <source>
        <dbReference type="Proteomes" id="UP001162972"/>
    </source>
</evidence>
<gene>
    <name evidence="2" type="ORF">OIU84_026889</name>
</gene>
<dbReference type="GO" id="GO:0008821">
    <property type="term" value="F:crossover junction DNA endonuclease activity"/>
    <property type="evidence" value="ECO:0007669"/>
    <property type="project" value="TreeGrafter"/>
</dbReference>
<dbReference type="InterPro" id="IPR050381">
    <property type="entry name" value="SLX1_endonuclease"/>
</dbReference>
<dbReference type="EMBL" id="JAPFFJ010000007">
    <property type="protein sequence ID" value="KAJ6421853.1"/>
    <property type="molecule type" value="Genomic_DNA"/>
</dbReference>
<feature type="region of interest" description="Disordered" evidence="1">
    <location>
        <begin position="114"/>
        <end position="138"/>
    </location>
</feature>
<dbReference type="PANTHER" id="PTHR20208:SF10">
    <property type="entry name" value="STRUCTURE-SPECIFIC ENDONUCLEASE SUBUNIT SLX1"/>
    <property type="match status" value="1"/>
</dbReference>
<dbReference type="GO" id="GO:0000724">
    <property type="term" value="P:double-strand break repair via homologous recombination"/>
    <property type="evidence" value="ECO:0007669"/>
    <property type="project" value="TreeGrafter"/>
</dbReference>
<organism evidence="2 3">
    <name type="scientific">Salix udensis</name>
    <dbReference type="NCBI Taxonomy" id="889485"/>
    <lineage>
        <taxon>Eukaryota</taxon>
        <taxon>Viridiplantae</taxon>
        <taxon>Streptophyta</taxon>
        <taxon>Embryophyta</taxon>
        <taxon>Tracheophyta</taxon>
        <taxon>Spermatophyta</taxon>
        <taxon>Magnoliopsida</taxon>
        <taxon>eudicotyledons</taxon>
        <taxon>Gunneridae</taxon>
        <taxon>Pentapetalae</taxon>
        <taxon>rosids</taxon>
        <taxon>fabids</taxon>
        <taxon>Malpighiales</taxon>
        <taxon>Salicaceae</taxon>
        <taxon>Saliceae</taxon>
        <taxon>Salix</taxon>
    </lineage>
</organism>
<evidence type="ECO:0000313" key="2">
    <source>
        <dbReference type="EMBL" id="KAJ6421853.1"/>
    </source>
</evidence>
<evidence type="ECO:0008006" key="4">
    <source>
        <dbReference type="Google" id="ProtNLM"/>
    </source>
</evidence>
<dbReference type="Proteomes" id="UP001162972">
    <property type="component" value="Chromosome 19"/>
</dbReference>
<comment type="caution">
    <text evidence="2">The sequence shown here is derived from an EMBL/GenBank/DDBJ whole genome shotgun (WGS) entry which is preliminary data.</text>
</comment>